<dbReference type="AlphaFoldDB" id="A0A923KSB5"/>
<dbReference type="PANTHER" id="PTHR36439">
    <property type="entry name" value="BLL4334 PROTEIN"/>
    <property type="match status" value="1"/>
</dbReference>
<sequence length="176" mass="19440">MKKPNTLVAFLRAVNVGGTGKLPMSDLKAMCEELGFESVKTYIASGNVLFQSPLNEDVCKRKLEQRLSQYAGKNVDVFIRTPQELRSLLNHNPFQQEAGNRTVAILIDQDLNQTDLAGCKHQAQEKIALGERAVYVFYGEGMAASKLVIPAAKHGTARNINTMTKLCEMARNLEDA</sequence>
<gene>
    <name evidence="1" type="ORF">H8K36_06785</name>
</gene>
<dbReference type="EMBL" id="JACOFZ010000001">
    <property type="protein sequence ID" value="MBC3881071.1"/>
    <property type="molecule type" value="Genomic_DNA"/>
</dbReference>
<dbReference type="Pfam" id="PF08002">
    <property type="entry name" value="DUF1697"/>
    <property type="match status" value="1"/>
</dbReference>
<reference evidence="1" key="1">
    <citation type="submission" date="2020-08" db="EMBL/GenBank/DDBJ databases">
        <title>Novel species isolated from subtropical streams in China.</title>
        <authorList>
            <person name="Lu H."/>
        </authorList>
    </citation>
    <scope>NUCLEOTIDE SEQUENCE</scope>
    <source>
        <strain evidence="1">LX22W</strain>
    </source>
</reference>
<dbReference type="SUPFAM" id="SSF160379">
    <property type="entry name" value="SP0830-like"/>
    <property type="match status" value="1"/>
</dbReference>
<name>A0A923KSB5_9BURK</name>
<evidence type="ECO:0000313" key="1">
    <source>
        <dbReference type="EMBL" id="MBC3881071.1"/>
    </source>
</evidence>
<organism evidence="1 2">
    <name type="scientific">Undibacterium nitidum</name>
    <dbReference type="NCBI Taxonomy" id="2762298"/>
    <lineage>
        <taxon>Bacteria</taxon>
        <taxon>Pseudomonadati</taxon>
        <taxon>Pseudomonadota</taxon>
        <taxon>Betaproteobacteria</taxon>
        <taxon>Burkholderiales</taxon>
        <taxon>Oxalobacteraceae</taxon>
        <taxon>Undibacterium</taxon>
    </lineage>
</organism>
<dbReference type="Proteomes" id="UP000627446">
    <property type="component" value="Unassembled WGS sequence"/>
</dbReference>
<dbReference type="PANTHER" id="PTHR36439:SF1">
    <property type="entry name" value="DUF1697 DOMAIN-CONTAINING PROTEIN"/>
    <property type="match status" value="1"/>
</dbReference>
<dbReference type="PIRSF" id="PIRSF008502">
    <property type="entry name" value="UCP008502"/>
    <property type="match status" value="1"/>
</dbReference>
<dbReference type="RefSeq" id="WP_186914481.1">
    <property type="nucleotide sequence ID" value="NZ_JACOFZ010000001.1"/>
</dbReference>
<comment type="caution">
    <text evidence="1">The sequence shown here is derived from an EMBL/GenBank/DDBJ whole genome shotgun (WGS) entry which is preliminary data.</text>
</comment>
<dbReference type="InterPro" id="IPR012545">
    <property type="entry name" value="DUF1697"/>
</dbReference>
<dbReference type="Gene3D" id="3.30.70.1280">
    <property type="entry name" value="SP0830-like domains"/>
    <property type="match status" value="1"/>
</dbReference>
<protein>
    <submittedName>
        <fullName evidence="1">DUF1697 domain-containing protein</fullName>
    </submittedName>
</protein>
<evidence type="ECO:0000313" key="2">
    <source>
        <dbReference type="Proteomes" id="UP000627446"/>
    </source>
</evidence>
<proteinExistence type="predicted"/>
<keyword evidence="2" id="KW-1185">Reference proteome</keyword>
<accession>A0A923KSB5</accession>